<protein>
    <submittedName>
        <fullName evidence="1">Uncharacterized protein</fullName>
    </submittedName>
</protein>
<sequence>MERGLLWLPLLVMFFWLAWQGSKEYQKVEAYRAWAEQFERAKYDIYAVLGQKGNNLTWGKPTPKGPIKLETFSLLDVKEVSLLVDDKKVDLENIPEKGRSIELEFLFSESTDSVRVPFTEIPLAAEWGKFLQKALESLRSQANQ</sequence>
<reference evidence="1 2" key="1">
    <citation type="submission" date="2017-06" db="EMBL/GenBank/DDBJ databases">
        <title>Genome sequencing of cyanobaciteial culture collection at National Institute for Environmental Studies (NIES).</title>
        <authorList>
            <person name="Hirose Y."/>
            <person name="Shimura Y."/>
            <person name="Fujisawa T."/>
            <person name="Nakamura Y."/>
            <person name="Kawachi M."/>
        </authorList>
    </citation>
    <scope>NUCLEOTIDE SEQUENCE [LARGE SCALE GENOMIC DNA]</scope>
    <source>
        <strain evidence="1 2">NIES-4072</strain>
    </source>
</reference>
<dbReference type="AlphaFoldDB" id="A0A2R5FGZ3"/>
<organism evidence="1 2">
    <name type="scientific">Nostoc commune NIES-4072</name>
    <dbReference type="NCBI Taxonomy" id="2005467"/>
    <lineage>
        <taxon>Bacteria</taxon>
        <taxon>Bacillati</taxon>
        <taxon>Cyanobacteriota</taxon>
        <taxon>Cyanophyceae</taxon>
        <taxon>Nostocales</taxon>
        <taxon>Nostocaceae</taxon>
        <taxon>Nostoc</taxon>
    </lineage>
</organism>
<dbReference type="EMBL" id="BDUD01000001">
    <property type="protein sequence ID" value="GBG17892.1"/>
    <property type="molecule type" value="Genomic_DNA"/>
</dbReference>
<gene>
    <name evidence="1" type="ORF">NIES4072_15540</name>
</gene>
<accession>A0A2R5FGZ3</accession>
<proteinExistence type="predicted"/>
<name>A0A2R5FGZ3_NOSCO</name>
<evidence type="ECO:0000313" key="1">
    <source>
        <dbReference type="EMBL" id="GBG17892.1"/>
    </source>
</evidence>
<comment type="caution">
    <text evidence="1">The sequence shown here is derived from an EMBL/GenBank/DDBJ whole genome shotgun (WGS) entry which is preliminary data.</text>
</comment>
<dbReference type="RefSeq" id="WP_109008011.1">
    <property type="nucleotide sequence ID" value="NZ_BDUD01000001.1"/>
</dbReference>
<keyword evidence="2" id="KW-1185">Reference proteome</keyword>
<evidence type="ECO:0000313" key="2">
    <source>
        <dbReference type="Proteomes" id="UP000245124"/>
    </source>
</evidence>
<dbReference type="OrthoDB" id="530035at2"/>
<dbReference type="Proteomes" id="UP000245124">
    <property type="component" value="Unassembled WGS sequence"/>
</dbReference>